<feature type="region of interest" description="Disordered" evidence="1">
    <location>
        <begin position="1"/>
        <end position="21"/>
    </location>
</feature>
<evidence type="ECO:0000313" key="3">
    <source>
        <dbReference type="Proteomes" id="UP000176914"/>
    </source>
</evidence>
<protein>
    <submittedName>
        <fullName evidence="2">Uncharacterized protein</fullName>
    </submittedName>
</protein>
<sequence>MAFAWERQTPEGHLGRREKYDRSRASLETLAQEYGKQAREMLNAEAYVRDEVARFAKGVTEPRGDNEKDAELDKLMNALRVRKASVFTDIPDDVREQKAFTLALARVHMQSLH</sequence>
<reference evidence="2 3" key="1">
    <citation type="journal article" date="2016" name="Nat. Commun.">
        <title>Thousands of microbial genomes shed light on interconnected biogeochemical processes in an aquifer system.</title>
        <authorList>
            <person name="Anantharaman K."/>
            <person name="Brown C.T."/>
            <person name="Hug L.A."/>
            <person name="Sharon I."/>
            <person name="Castelle C.J."/>
            <person name="Probst A.J."/>
            <person name="Thomas B.C."/>
            <person name="Singh A."/>
            <person name="Wilkins M.J."/>
            <person name="Karaoz U."/>
            <person name="Brodie E.L."/>
            <person name="Williams K.H."/>
            <person name="Hubbard S.S."/>
            <person name="Banfield J.F."/>
        </authorList>
    </citation>
    <scope>NUCLEOTIDE SEQUENCE [LARGE SCALE GENOMIC DNA]</scope>
</reference>
<accession>A0A1F6E5T5</accession>
<evidence type="ECO:0000256" key="1">
    <source>
        <dbReference type="SAM" id="MobiDB-lite"/>
    </source>
</evidence>
<feature type="compositionally biased region" description="Basic and acidic residues" evidence="1">
    <location>
        <begin position="8"/>
        <end position="21"/>
    </location>
</feature>
<proteinExistence type="predicted"/>
<comment type="caution">
    <text evidence="2">The sequence shown here is derived from an EMBL/GenBank/DDBJ whole genome shotgun (WGS) entry which is preliminary data.</text>
</comment>
<organism evidence="2 3">
    <name type="scientific">Candidatus Kaiserbacteria bacterium RIFCSPHIGHO2_02_FULL_55_25</name>
    <dbReference type="NCBI Taxonomy" id="1798498"/>
    <lineage>
        <taxon>Bacteria</taxon>
        <taxon>Candidatus Kaiseribacteriota</taxon>
    </lineage>
</organism>
<dbReference type="Proteomes" id="UP000176914">
    <property type="component" value="Unassembled WGS sequence"/>
</dbReference>
<evidence type="ECO:0000313" key="2">
    <source>
        <dbReference type="EMBL" id="OGG69063.1"/>
    </source>
</evidence>
<name>A0A1F6E5T5_9BACT</name>
<dbReference type="EMBL" id="MFLL01000022">
    <property type="protein sequence ID" value="OGG69063.1"/>
    <property type="molecule type" value="Genomic_DNA"/>
</dbReference>
<dbReference type="AlphaFoldDB" id="A0A1F6E5T5"/>
<gene>
    <name evidence="2" type="ORF">A3C20_04935</name>
</gene>